<name>A0A921I0P8_9FIRM</name>
<proteinExistence type="predicted"/>
<comment type="caution">
    <text evidence="1">The sequence shown here is derived from an EMBL/GenBank/DDBJ whole genome shotgun (WGS) entry which is preliminary data.</text>
</comment>
<evidence type="ECO:0000313" key="1">
    <source>
        <dbReference type="EMBL" id="HJF94278.1"/>
    </source>
</evidence>
<sequence>MESKVVVVSIIVRDEEAAAAVNDLLHEYRQYIVGRMGIPYRLRNVSIISVVMDAPGEVASALSGKLGMQPGVTAKTLTAKV</sequence>
<dbReference type="Gene3D" id="3.30.70.1150">
    <property type="entry name" value="ACT-like. Chain A, domain 2"/>
    <property type="match status" value="1"/>
</dbReference>
<evidence type="ECO:0000313" key="2">
    <source>
        <dbReference type="Proteomes" id="UP000769156"/>
    </source>
</evidence>
<dbReference type="NCBIfam" id="TIGR03959">
    <property type="entry name" value="hyd_TM1266"/>
    <property type="match status" value="1"/>
</dbReference>
<dbReference type="OrthoDB" id="9796135at2"/>
<reference evidence="1" key="1">
    <citation type="journal article" date="2021" name="PeerJ">
        <title>Extensive microbial diversity within the chicken gut microbiome revealed by metagenomics and culture.</title>
        <authorList>
            <person name="Gilroy R."/>
            <person name="Ravi A."/>
            <person name="Getino M."/>
            <person name="Pursley I."/>
            <person name="Horton D.L."/>
            <person name="Alikhan N.F."/>
            <person name="Baker D."/>
            <person name="Gharbi K."/>
            <person name="Hall N."/>
            <person name="Watson M."/>
            <person name="Adriaenssens E.M."/>
            <person name="Foster-Nyarko E."/>
            <person name="Jarju S."/>
            <person name="Secka A."/>
            <person name="Antonio M."/>
            <person name="Oren A."/>
            <person name="Chaudhuri R.R."/>
            <person name="La Ragione R."/>
            <person name="Hildebrand F."/>
            <person name="Pallen M.J."/>
        </authorList>
    </citation>
    <scope>NUCLEOTIDE SEQUENCE</scope>
    <source>
        <strain evidence="1">ChiSjej5B23-16112</strain>
    </source>
</reference>
<dbReference type="Pfam" id="PF21699">
    <property type="entry name" value="TM1266-like"/>
    <property type="match status" value="1"/>
</dbReference>
<accession>A0A921I0P8</accession>
<dbReference type="Proteomes" id="UP000769156">
    <property type="component" value="Unassembled WGS sequence"/>
</dbReference>
<gene>
    <name evidence="1" type="ORF">K8V82_05735</name>
</gene>
<reference evidence="1" key="2">
    <citation type="submission" date="2021-09" db="EMBL/GenBank/DDBJ databases">
        <authorList>
            <person name="Gilroy R."/>
        </authorList>
    </citation>
    <scope>NUCLEOTIDE SEQUENCE</scope>
    <source>
        <strain evidence="1">ChiSjej5B23-16112</strain>
    </source>
</reference>
<organism evidence="1 2">
    <name type="scientific">Lachnoclostridium phocaeense</name>
    <dbReference type="NCBI Taxonomy" id="1871021"/>
    <lineage>
        <taxon>Bacteria</taxon>
        <taxon>Bacillati</taxon>
        <taxon>Bacillota</taxon>
        <taxon>Clostridia</taxon>
        <taxon>Lachnospirales</taxon>
        <taxon>Lachnospiraceae</taxon>
    </lineage>
</organism>
<dbReference type="InterPro" id="IPR027271">
    <property type="entry name" value="Acetolactate_synth/TF_NikR_C"/>
</dbReference>
<dbReference type="AlphaFoldDB" id="A0A921I0P8"/>
<dbReference type="SUPFAM" id="SSF55021">
    <property type="entry name" value="ACT-like"/>
    <property type="match status" value="1"/>
</dbReference>
<dbReference type="InterPro" id="IPR023860">
    <property type="entry name" value="FeFe-hyd_TM1266"/>
</dbReference>
<dbReference type="InterPro" id="IPR045865">
    <property type="entry name" value="ACT-like_dom_sf"/>
</dbReference>
<protein>
    <submittedName>
        <fullName evidence="1">Iron-only hydrogenase system regulator</fullName>
    </submittedName>
</protein>
<dbReference type="EMBL" id="DYVY01000093">
    <property type="protein sequence ID" value="HJF94278.1"/>
    <property type="molecule type" value="Genomic_DNA"/>
</dbReference>